<dbReference type="EMBL" id="LR134266">
    <property type="protein sequence ID" value="VED66672.1"/>
    <property type="molecule type" value="Genomic_DNA"/>
</dbReference>
<dbReference type="Pfam" id="PF00583">
    <property type="entry name" value="Acetyltransf_1"/>
    <property type="match status" value="1"/>
</dbReference>
<dbReference type="SUPFAM" id="SSF55729">
    <property type="entry name" value="Acyl-CoA N-acyltransferases (Nat)"/>
    <property type="match status" value="1"/>
</dbReference>
<keyword evidence="3" id="KW-1185">Reference proteome</keyword>
<dbReference type="PANTHER" id="PTHR43415">
    <property type="entry name" value="SPERMIDINE N(1)-ACETYLTRANSFERASE"/>
    <property type="match status" value="1"/>
</dbReference>
<evidence type="ECO:0000313" key="3">
    <source>
        <dbReference type="Proteomes" id="UP000270025"/>
    </source>
</evidence>
<dbReference type="InterPro" id="IPR016181">
    <property type="entry name" value="Acyl_CoA_acyltransferase"/>
</dbReference>
<organism evidence="2 3">
    <name type="scientific">Streptococcus viridans</name>
    <dbReference type="NCBI Taxonomy" id="78535"/>
    <lineage>
        <taxon>Bacteria</taxon>
        <taxon>Bacillati</taxon>
        <taxon>Bacillota</taxon>
        <taxon>Bacilli</taxon>
        <taxon>Lactobacillales</taxon>
        <taxon>Streptococcaceae</taxon>
        <taxon>Streptococcus</taxon>
    </lineage>
</organism>
<proteinExistence type="predicted"/>
<evidence type="ECO:0000259" key="1">
    <source>
        <dbReference type="PROSITE" id="PS51186"/>
    </source>
</evidence>
<dbReference type="RefSeq" id="WP_126403816.1">
    <property type="nucleotide sequence ID" value="NZ_LR134266.1"/>
</dbReference>
<dbReference type="AlphaFoldDB" id="A0A447Z327"/>
<gene>
    <name evidence="2" type="ORF">NCTC3166_00466</name>
</gene>
<accession>A0A447Z327</accession>
<evidence type="ECO:0000313" key="2">
    <source>
        <dbReference type="EMBL" id="VED66672.1"/>
    </source>
</evidence>
<feature type="domain" description="N-acetyltransferase" evidence="1">
    <location>
        <begin position="7"/>
        <end position="173"/>
    </location>
</feature>
<dbReference type="Proteomes" id="UP000270025">
    <property type="component" value="Chromosome"/>
</dbReference>
<dbReference type="Gene3D" id="3.40.630.30">
    <property type="match status" value="1"/>
</dbReference>
<dbReference type="PANTHER" id="PTHR43415:SF3">
    <property type="entry name" value="GNAT-FAMILY ACETYLTRANSFERASE"/>
    <property type="match status" value="1"/>
</dbReference>
<reference evidence="2 3" key="1">
    <citation type="submission" date="2018-12" db="EMBL/GenBank/DDBJ databases">
        <authorList>
            <consortium name="Pathogen Informatics"/>
        </authorList>
    </citation>
    <scope>NUCLEOTIDE SEQUENCE [LARGE SCALE GENOMIC DNA]</scope>
    <source>
        <strain evidence="2 3">NCTC3166</strain>
    </source>
</reference>
<protein>
    <submittedName>
        <fullName evidence="2">Acetyltransferase</fullName>
    </submittedName>
</protein>
<sequence>MEQVLDLFLKEAEASDAERLLDFFKDVATESDFMTLAPEGLGMTKQELEMFAEEQAQTDNQLCLLLYLSEDLVGVLNIAADQNRALRHIGDLFIVVRKAYWNKGLGRILLEEGIAWAEGTNLLRKLDLSVQVRNERAVHLYQTLGFEIEGLRKRGVYKEGEYLDVYLMGKLIDGQNL</sequence>
<dbReference type="PROSITE" id="PS51186">
    <property type="entry name" value="GNAT"/>
    <property type="match status" value="1"/>
</dbReference>
<name>A0A447Z327_9STRE</name>
<dbReference type="InterPro" id="IPR000182">
    <property type="entry name" value="GNAT_dom"/>
</dbReference>
<dbReference type="GO" id="GO:0016747">
    <property type="term" value="F:acyltransferase activity, transferring groups other than amino-acyl groups"/>
    <property type="evidence" value="ECO:0007669"/>
    <property type="project" value="InterPro"/>
</dbReference>
<dbReference type="KEGG" id="svf:NCTC3166_00466"/>
<keyword evidence="2" id="KW-0808">Transferase</keyword>
<dbReference type="CDD" id="cd04301">
    <property type="entry name" value="NAT_SF"/>
    <property type="match status" value="1"/>
</dbReference>